<comment type="caution">
    <text evidence="1">The sequence shown here is derived from an EMBL/GenBank/DDBJ whole genome shotgun (WGS) entry which is preliminary data.</text>
</comment>
<keyword evidence="2" id="KW-1185">Reference proteome</keyword>
<evidence type="ECO:0000313" key="1">
    <source>
        <dbReference type="EMBL" id="CAI0441893.1"/>
    </source>
</evidence>
<gene>
    <name evidence="1" type="ORF">LITE_LOCUS27061</name>
</gene>
<accession>A0AAV0M578</accession>
<organism evidence="1 2">
    <name type="scientific">Linum tenue</name>
    <dbReference type="NCBI Taxonomy" id="586396"/>
    <lineage>
        <taxon>Eukaryota</taxon>
        <taxon>Viridiplantae</taxon>
        <taxon>Streptophyta</taxon>
        <taxon>Embryophyta</taxon>
        <taxon>Tracheophyta</taxon>
        <taxon>Spermatophyta</taxon>
        <taxon>Magnoliopsida</taxon>
        <taxon>eudicotyledons</taxon>
        <taxon>Gunneridae</taxon>
        <taxon>Pentapetalae</taxon>
        <taxon>rosids</taxon>
        <taxon>fabids</taxon>
        <taxon>Malpighiales</taxon>
        <taxon>Linaceae</taxon>
        <taxon>Linum</taxon>
    </lineage>
</organism>
<sequence length="35" mass="4061">MLPVSDFYIPRSARLAVSCAWRFSFGFLCQLHLVE</sequence>
<dbReference type="Proteomes" id="UP001154282">
    <property type="component" value="Unassembled WGS sequence"/>
</dbReference>
<dbReference type="EMBL" id="CAMGYJ010000007">
    <property type="protein sequence ID" value="CAI0441893.1"/>
    <property type="molecule type" value="Genomic_DNA"/>
</dbReference>
<dbReference type="AlphaFoldDB" id="A0AAV0M578"/>
<protein>
    <submittedName>
        <fullName evidence="1">Uncharacterized protein</fullName>
    </submittedName>
</protein>
<proteinExistence type="predicted"/>
<evidence type="ECO:0000313" key="2">
    <source>
        <dbReference type="Proteomes" id="UP001154282"/>
    </source>
</evidence>
<name>A0AAV0M578_9ROSI</name>
<reference evidence="1" key="1">
    <citation type="submission" date="2022-08" db="EMBL/GenBank/DDBJ databases">
        <authorList>
            <person name="Gutierrez-Valencia J."/>
        </authorList>
    </citation>
    <scope>NUCLEOTIDE SEQUENCE</scope>
</reference>